<dbReference type="Proteomes" id="UP000094828">
    <property type="component" value="Unassembled WGS sequence"/>
</dbReference>
<dbReference type="EMBL" id="LYDR01000063">
    <property type="protein sequence ID" value="ODA32566.1"/>
    <property type="molecule type" value="Genomic_DNA"/>
</dbReference>
<keyword evidence="2" id="KW-1185">Reference proteome</keyword>
<protein>
    <submittedName>
        <fullName evidence="1">Uncharacterized protein</fullName>
    </submittedName>
</protein>
<reference evidence="1 2" key="1">
    <citation type="submission" date="2016-05" db="EMBL/GenBank/DDBJ databases">
        <title>Genomic and physiological characterization of Planctopirus sp. isolated from fresh water lake.</title>
        <authorList>
            <person name="Subhash Y."/>
            <person name="Ramana C."/>
        </authorList>
    </citation>
    <scope>NUCLEOTIDE SEQUENCE [LARGE SCALE GENOMIC DNA]</scope>
    <source>
        <strain evidence="1 2">JC280</strain>
    </source>
</reference>
<name>A0A1C3EH35_9PLAN</name>
<sequence>MSVFPLQLQDELIQNRINDLSGNCTEVSVKHFQSQSGEVMTGYWEVTFSEDPPQNSECFH</sequence>
<dbReference type="AlphaFoldDB" id="A0A1C3EH35"/>
<gene>
    <name evidence="1" type="ORF">A6X21_19560</name>
</gene>
<accession>A0A1C3EH35</accession>
<evidence type="ECO:0000313" key="1">
    <source>
        <dbReference type="EMBL" id="ODA32566.1"/>
    </source>
</evidence>
<proteinExistence type="predicted"/>
<dbReference type="STRING" id="1841610.A6X21_19560"/>
<evidence type="ECO:0000313" key="2">
    <source>
        <dbReference type="Proteomes" id="UP000094828"/>
    </source>
</evidence>
<organism evidence="1 2">
    <name type="scientific">Planctopirus hydrillae</name>
    <dbReference type="NCBI Taxonomy" id="1841610"/>
    <lineage>
        <taxon>Bacteria</taxon>
        <taxon>Pseudomonadati</taxon>
        <taxon>Planctomycetota</taxon>
        <taxon>Planctomycetia</taxon>
        <taxon>Planctomycetales</taxon>
        <taxon>Planctomycetaceae</taxon>
        <taxon>Planctopirus</taxon>
    </lineage>
</organism>
<comment type="caution">
    <text evidence="1">The sequence shown here is derived from an EMBL/GenBank/DDBJ whole genome shotgun (WGS) entry which is preliminary data.</text>
</comment>